<dbReference type="RefSeq" id="WP_193530423.1">
    <property type="nucleotide sequence ID" value="NZ_JADCJZ010000003.1"/>
</dbReference>
<evidence type="ECO:0000256" key="3">
    <source>
        <dbReference type="ARBA" id="ARBA00023235"/>
    </source>
</evidence>
<gene>
    <name evidence="7" type="ORF">INF26_08035</name>
</gene>
<keyword evidence="3" id="KW-0413">Isomerase</keyword>
<keyword evidence="4" id="KW-0119">Carbohydrate metabolism</keyword>
<dbReference type="Proteomes" id="UP001194273">
    <property type="component" value="Unassembled WGS sequence"/>
</dbReference>
<evidence type="ECO:0000313" key="8">
    <source>
        <dbReference type="Proteomes" id="UP001194273"/>
    </source>
</evidence>
<organism evidence="7 8">
    <name type="scientific">Thermophilibacter gallinarum</name>
    <dbReference type="NCBI Taxonomy" id="2779357"/>
    <lineage>
        <taxon>Bacteria</taxon>
        <taxon>Bacillati</taxon>
        <taxon>Actinomycetota</taxon>
        <taxon>Coriobacteriia</taxon>
        <taxon>Coriobacteriales</taxon>
        <taxon>Atopobiaceae</taxon>
        <taxon>Thermophilibacter</taxon>
    </lineage>
</organism>
<dbReference type="InterPro" id="IPR008183">
    <property type="entry name" value="Aldose_1/G6P_1-epimerase"/>
</dbReference>
<evidence type="ECO:0000256" key="6">
    <source>
        <dbReference type="ARBA" id="ARBA00033373"/>
    </source>
</evidence>
<name>A0ABR9QUN9_9ACTN</name>
<proteinExistence type="inferred from homology"/>
<dbReference type="InterPro" id="IPR014718">
    <property type="entry name" value="GH-type_carb-bd"/>
</dbReference>
<accession>A0ABR9QUN9</accession>
<evidence type="ECO:0000313" key="7">
    <source>
        <dbReference type="EMBL" id="MBE5024795.1"/>
    </source>
</evidence>
<dbReference type="EMBL" id="JADCJZ010000003">
    <property type="protein sequence ID" value="MBE5024795.1"/>
    <property type="molecule type" value="Genomic_DNA"/>
</dbReference>
<sequence length="359" mass="38227">MVEVSEFGVAPSGEEAHAYTLSCGGARVRVSDFGATLLGVEVPDRAGEPADVVLGYADVSGYAGVNGACYGGVIGPVANRTDRAEVPLGEKVYHLPGNDGPGLANNLHSDLERGLHKRLWRASVDEDACSVSFSCELSDGELGLPGNRELTAVYTLSSDERGAAVLRLDLGCESDAPTYVNMTNHAYFNLAGHAAGDVLSQVVSIDAGSFLPVREDSVSEGEVRPVAGTPFDFGSPKALGADIEEDCEQLCRARGYDHCFCVYGYEPLSIPRPALHAEDPASGRVLDVSITTPGAHLYTGNWLEDAAGVKDGAVYGPRDGFAFEPEFYPDNVHHAEWETPVCEPGRPYSSTIVWRFSVR</sequence>
<dbReference type="PANTHER" id="PTHR10091:SF0">
    <property type="entry name" value="GALACTOSE MUTAROTASE"/>
    <property type="match status" value="1"/>
</dbReference>
<dbReference type="SUPFAM" id="SSF74650">
    <property type="entry name" value="Galactose mutarotase-like"/>
    <property type="match status" value="1"/>
</dbReference>
<reference evidence="7 8" key="1">
    <citation type="submission" date="2020-10" db="EMBL/GenBank/DDBJ databases">
        <title>ChiBAC.</title>
        <authorList>
            <person name="Zenner C."/>
            <person name="Hitch T.C.A."/>
            <person name="Clavel T."/>
        </authorList>
    </citation>
    <scope>NUCLEOTIDE SEQUENCE [LARGE SCALE GENOMIC DNA]</scope>
    <source>
        <strain evidence="7 8">DSM 107455</strain>
    </source>
</reference>
<dbReference type="PROSITE" id="PS00545">
    <property type="entry name" value="ALDOSE_1_EPIMERASE"/>
    <property type="match status" value="1"/>
</dbReference>
<dbReference type="InterPro" id="IPR011013">
    <property type="entry name" value="Gal_mutarotase_sf_dom"/>
</dbReference>
<dbReference type="PANTHER" id="PTHR10091">
    <property type="entry name" value="ALDOSE-1-EPIMERASE"/>
    <property type="match status" value="1"/>
</dbReference>
<evidence type="ECO:0000256" key="5">
    <source>
        <dbReference type="ARBA" id="ARBA00032300"/>
    </source>
</evidence>
<comment type="caution">
    <text evidence="7">The sequence shown here is derived from an EMBL/GenBank/DDBJ whole genome shotgun (WGS) entry which is preliminary data.</text>
</comment>
<comment type="similarity">
    <text evidence="1">Belongs to the aldose epimerase family.</text>
</comment>
<dbReference type="InterPro" id="IPR018052">
    <property type="entry name" value="Ald1_epimerase_CS"/>
</dbReference>
<evidence type="ECO:0000256" key="4">
    <source>
        <dbReference type="ARBA" id="ARBA00023277"/>
    </source>
</evidence>
<dbReference type="InterPro" id="IPR047215">
    <property type="entry name" value="Galactose_mutarotase-like"/>
</dbReference>
<evidence type="ECO:0000256" key="2">
    <source>
        <dbReference type="ARBA" id="ARBA00014165"/>
    </source>
</evidence>
<dbReference type="CDD" id="cd09019">
    <property type="entry name" value="galactose_mutarotase_like"/>
    <property type="match status" value="1"/>
</dbReference>
<keyword evidence="8" id="KW-1185">Reference proteome</keyword>
<protein>
    <recommendedName>
        <fullName evidence="2">Aldose 1-epimerase</fullName>
    </recommendedName>
    <alternativeName>
        <fullName evidence="6">Galactose mutarotase</fullName>
    </alternativeName>
    <alternativeName>
        <fullName evidence="5">Type-1 mutarotase</fullName>
    </alternativeName>
</protein>
<dbReference type="Pfam" id="PF01263">
    <property type="entry name" value="Aldose_epim"/>
    <property type="match status" value="1"/>
</dbReference>
<evidence type="ECO:0000256" key="1">
    <source>
        <dbReference type="ARBA" id="ARBA00006206"/>
    </source>
</evidence>
<dbReference type="Gene3D" id="2.70.98.10">
    <property type="match status" value="1"/>
</dbReference>